<organism evidence="1 2">
    <name type="scientific">Macrolepiota fuliginosa MF-IS2</name>
    <dbReference type="NCBI Taxonomy" id="1400762"/>
    <lineage>
        <taxon>Eukaryota</taxon>
        <taxon>Fungi</taxon>
        <taxon>Dikarya</taxon>
        <taxon>Basidiomycota</taxon>
        <taxon>Agaricomycotina</taxon>
        <taxon>Agaricomycetes</taxon>
        <taxon>Agaricomycetidae</taxon>
        <taxon>Agaricales</taxon>
        <taxon>Agaricineae</taxon>
        <taxon>Agaricaceae</taxon>
        <taxon>Macrolepiota</taxon>
    </lineage>
</organism>
<gene>
    <name evidence="1" type="ORF">P691DRAFT_765171</name>
</gene>
<name>A0A9P5X1W9_9AGAR</name>
<dbReference type="AlphaFoldDB" id="A0A9P5X1W9"/>
<protein>
    <submittedName>
        <fullName evidence="1">Uncharacterized protein</fullName>
    </submittedName>
</protein>
<evidence type="ECO:0000313" key="2">
    <source>
        <dbReference type="Proteomes" id="UP000807342"/>
    </source>
</evidence>
<sequence>MPGTHLVIAEQTDSTRLKPGAVRSSCASQTPPVVLQGQLPLGVRNPISRPTFATDKSHAHSAAFRPSFEKPKAHQIHNTPIGLSHPNLTAFDALHAVVRLQDQPLARHHAATLQREPLNGLRPAAGFIPPFNSLGAGALSGSRRIVGEAPLADPGIRHSPRKSLHYAHLPSEPDRGVVRKEIYSDETIIDTGLGVYGRDPLAIIATQPAAAG</sequence>
<dbReference type="Proteomes" id="UP000807342">
    <property type="component" value="Unassembled WGS sequence"/>
</dbReference>
<proteinExistence type="predicted"/>
<comment type="caution">
    <text evidence="1">The sequence shown here is derived from an EMBL/GenBank/DDBJ whole genome shotgun (WGS) entry which is preliminary data.</text>
</comment>
<evidence type="ECO:0000313" key="1">
    <source>
        <dbReference type="EMBL" id="KAF9442485.1"/>
    </source>
</evidence>
<dbReference type="EMBL" id="MU151622">
    <property type="protein sequence ID" value="KAF9442485.1"/>
    <property type="molecule type" value="Genomic_DNA"/>
</dbReference>
<accession>A0A9P5X1W9</accession>
<keyword evidence="2" id="KW-1185">Reference proteome</keyword>
<reference evidence="1" key="1">
    <citation type="submission" date="2020-11" db="EMBL/GenBank/DDBJ databases">
        <authorList>
            <consortium name="DOE Joint Genome Institute"/>
            <person name="Ahrendt S."/>
            <person name="Riley R."/>
            <person name="Andreopoulos W."/>
            <person name="Labutti K."/>
            <person name="Pangilinan J."/>
            <person name="Ruiz-Duenas F.J."/>
            <person name="Barrasa J.M."/>
            <person name="Sanchez-Garcia M."/>
            <person name="Camarero S."/>
            <person name="Miyauchi S."/>
            <person name="Serrano A."/>
            <person name="Linde D."/>
            <person name="Babiker R."/>
            <person name="Drula E."/>
            <person name="Ayuso-Fernandez I."/>
            <person name="Pacheco R."/>
            <person name="Padilla G."/>
            <person name="Ferreira P."/>
            <person name="Barriuso J."/>
            <person name="Kellner H."/>
            <person name="Castanera R."/>
            <person name="Alfaro M."/>
            <person name="Ramirez L."/>
            <person name="Pisabarro A.G."/>
            <person name="Kuo A."/>
            <person name="Tritt A."/>
            <person name="Lipzen A."/>
            <person name="He G."/>
            <person name="Yan M."/>
            <person name="Ng V."/>
            <person name="Cullen D."/>
            <person name="Martin F."/>
            <person name="Rosso M.-N."/>
            <person name="Henrissat B."/>
            <person name="Hibbett D."/>
            <person name="Martinez A.T."/>
            <person name="Grigoriev I.V."/>
        </authorList>
    </citation>
    <scope>NUCLEOTIDE SEQUENCE</scope>
    <source>
        <strain evidence="1">MF-IS2</strain>
    </source>
</reference>